<dbReference type="Proteomes" id="UP000800082">
    <property type="component" value="Unassembled WGS sequence"/>
</dbReference>
<dbReference type="EMBL" id="ML978971">
    <property type="protein sequence ID" value="KAF1927631.1"/>
    <property type="molecule type" value="Genomic_DNA"/>
</dbReference>
<reference evidence="1" key="1">
    <citation type="journal article" date="2020" name="Stud. Mycol.">
        <title>101 Dothideomycetes genomes: a test case for predicting lifestyles and emergence of pathogens.</title>
        <authorList>
            <person name="Haridas S."/>
            <person name="Albert R."/>
            <person name="Binder M."/>
            <person name="Bloem J."/>
            <person name="Labutti K."/>
            <person name="Salamov A."/>
            <person name="Andreopoulos B."/>
            <person name="Baker S."/>
            <person name="Barry K."/>
            <person name="Bills G."/>
            <person name="Bluhm B."/>
            <person name="Cannon C."/>
            <person name="Castanera R."/>
            <person name="Culley D."/>
            <person name="Daum C."/>
            <person name="Ezra D."/>
            <person name="Gonzalez J."/>
            <person name="Henrissat B."/>
            <person name="Kuo A."/>
            <person name="Liang C."/>
            <person name="Lipzen A."/>
            <person name="Lutzoni F."/>
            <person name="Magnuson J."/>
            <person name="Mondo S."/>
            <person name="Nolan M."/>
            <person name="Ohm R."/>
            <person name="Pangilinan J."/>
            <person name="Park H.-J."/>
            <person name="Ramirez L."/>
            <person name="Alfaro M."/>
            <person name="Sun H."/>
            <person name="Tritt A."/>
            <person name="Yoshinaga Y."/>
            <person name="Zwiers L.-H."/>
            <person name="Turgeon B."/>
            <person name="Goodwin S."/>
            <person name="Spatafora J."/>
            <person name="Crous P."/>
            <person name="Grigoriev I."/>
        </authorList>
    </citation>
    <scope>NUCLEOTIDE SEQUENCE</scope>
    <source>
        <strain evidence="1">CBS 183.55</strain>
    </source>
</reference>
<dbReference type="GeneID" id="54350512"/>
<accession>A0A6A5RH18</accession>
<organism evidence="1 2">
    <name type="scientific">Didymella exigua CBS 183.55</name>
    <dbReference type="NCBI Taxonomy" id="1150837"/>
    <lineage>
        <taxon>Eukaryota</taxon>
        <taxon>Fungi</taxon>
        <taxon>Dikarya</taxon>
        <taxon>Ascomycota</taxon>
        <taxon>Pezizomycotina</taxon>
        <taxon>Dothideomycetes</taxon>
        <taxon>Pleosporomycetidae</taxon>
        <taxon>Pleosporales</taxon>
        <taxon>Pleosporineae</taxon>
        <taxon>Didymellaceae</taxon>
        <taxon>Didymella</taxon>
    </lineage>
</organism>
<keyword evidence="2" id="KW-1185">Reference proteome</keyword>
<gene>
    <name evidence="1" type="ORF">M421DRAFT_421472</name>
</gene>
<proteinExistence type="predicted"/>
<evidence type="ECO:0000313" key="2">
    <source>
        <dbReference type="Proteomes" id="UP000800082"/>
    </source>
</evidence>
<name>A0A6A5RH18_9PLEO</name>
<dbReference type="AlphaFoldDB" id="A0A6A5RH18"/>
<dbReference type="RefSeq" id="XP_033447883.1">
    <property type="nucleotide sequence ID" value="XM_033592844.1"/>
</dbReference>
<protein>
    <submittedName>
        <fullName evidence="1">Uncharacterized protein</fullName>
    </submittedName>
</protein>
<sequence length="98" mass="10577">MGAAIAVPLTGLIVPSALSMIRQRSLRQCRGGFVLPQVEIGVTLRTSCGSLWAAQILANTDARLLPPWEGRVNCATLLLSELQDKASLTQRHRMLAVP</sequence>
<evidence type="ECO:0000313" key="1">
    <source>
        <dbReference type="EMBL" id="KAF1927631.1"/>
    </source>
</evidence>